<dbReference type="InterPro" id="IPR036864">
    <property type="entry name" value="Zn2-C6_fun-type_DNA-bd_sf"/>
</dbReference>
<dbReference type="Proteomes" id="UP000818624">
    <property type="component" value="Chromosome 3"/>
</dbReference>
<dbReference type="InterPro" id="IPR007219">
    <property type="entry name" value="XnlR_reg_dom"/>
</dbReference>
<accession>A0ABY8ETS2</accession>
<dbReference type="SMART" id="SM00906">
    <property type="entry name" value="Fungal_trans"/>
    <property type="match status" value="1"/>
</dbReference>
<keyword evidence="3" id="KW-0539">Nucleus</keyword>
<dbReference type="SMART" id="SM00066">
    <property type="entry name" value="GAL4"/>
    <property type="match status" value="1"/>
</dbReference>
<sequence>MASDTSSPPTTPAEGERAAKVRRVRKHFSCVECRTRKIKCDRNVPNCSSCVQRGLRDHCRWGDERDEQLPRTRAVDSLQNATMYDVVRRINLGPATGTRPAILELAEPDAPPPPRMDVRRLTTLPTVVETRTTPLAQMYTDDKAAWERTMAPYLAQLPAPHHMDHLVQFYLRELEPLISSMNAVIFWDEYGTLRANLVPSAEDAAPAHDITDRIVGSLGGATPRADPRASPTFWTRSESYGLLALLFVVLHTACDSLRPEALLARGVVPHADSPASLVAALDCLHAASIHFLHESDAHEHPTLWTLQSIILLQRKPLHAMRIPEGVIWTSMALRIAQLMGLNRLGSAADDLARLQRHERCVRPAERDILQRMPWLREFAEDDLPRRELARKIWGTLVVTDWLKSMHVDYTYMVSDEMNCTAPPAALTDDEVVRITSLPKALLRDANRVSPSVFGRVMLELARCVRQAAALLMGRMSRHQSLMLDYPDAMRIDRQIGEVLARLPPYFRFDGTAELSDEVRAAHAQHPYLALQRLFLQEQIHFRLLCLHSPYLPLALRDAHYRRSLSACIEGARVTVAVWEELQRTENPNQQMHYMKWHLLSAAVVLDRVIGSMHNTDTHSTPSDYARLKTTLRKAVHFLESHHVLTSLERVRGYQALGSLRQFCANTSAQHTHDIPADCAAQPATAPQPAHDASASAASASANGSTAASTTASTGSTTPSGSDPTLGGGAPTSLQEEFAKLGSAIPSSFDTPDWGTDDATLLAGVDFLMMNSEALALSELDILGGTATGVRGDTRP</sequence>
<dbReference type="PROSITE" id="PS00463">
    <property type="entry name" value="ZN2_CY6_FUNGAL_1"/>
    <property type="match status" value="1"/>
</dbReference>
<reference evidence="6 7" key="1">
    <citation type="journal article" date="2020" name="Elife">
        <title>Loss of centromere function drives karyotype evolution in closely related Malassezia species.</title>
        <authorList>
            <person name="Sankaranarayanan S.R."/>
            <person name="Ianiri G."/>
            <person name="Coelho M.A."/>
            <person name="Reza M.H."/>
            <person name="Thimmappa B.C."/>
            <person name="Ganguly P."/>
            <person name="Vadnala R.N."/>
            <person name="Sun S."/>
            <person name="Siddharthan R."/>
            <person name="Tellgren-Roth C."/>
            <person name="Dawson T.L."/>
            <person name="Heitman J."/>
            <person name="Sanyal K."/>
        </authorList>
    </citation>
    <scope>NUCLEOTIDE SEQUENCE [LARGE SCALE GENOMIC DNA]</scope>
    <source>
        <strain evidence="6">CBS14141</strain>
    </source>
</reference>
<evidence type="ECO:0000256" key="1">
    <source>
        <dbReference type="ARBA" id="ARBA00004123"/>
    </source>
</evidence>
<dbReference type="PANTHER" id="PTHR31001">
    <property type="entry name" value="UNCHARACTERIZED TRANSCRIPTIONAL REGULATORY PROTEIN"/>
    <property type="match status" value="1"/>
</dbReference>
<dbReference type="EMBL" id="CP046236">
    <property type="protein sequence ID" value="WFD49003.1"/>
    <property type="molecule type" value="Genomic_DNA"/>
</dbReference>
<dbReference type="PANTHER" id="PTHR31001:SF76">
    <property type="entry name" value="ZN(2)-C6 FUNGAL-TYPE DOMAIN-CONTAINING PROTEIN"/>
    <property type="match status" value="1"/>
</dbReference>
<feature type="domain" description="Zn(2)-C6 fungal-type" evidence="5">
    <location>
        <begin position="29"/>
        <end position="61"/>
    </location>
</feature>
<evidence type="ECO:0000259" key="5">
    <source>
        <dbReference type="PROSITE" id="PS50048"/>
    </source>
</evidence>
<feature type="region of interest" description="Disordered" evidence="4">
    <location>
        <begin position="679"/>
        <end position="731"/>
    </location>
</feature>
<dbReference type="Gene3D" id="4.10.240.10">
    <property type="entry name" value="Zn(2)-C6 fungal-type DNA-binding domain"/>
    <property type="match status" value="1"/>
</dbReference>
<keyword evidence="2" id="KW-0479">Metal-binding</keyword>
<evidence type="ECO:0000313" key="6">
    <source>
        <dbReference type="EMBL" id="WFD49003.1"/>
    </source>
</evidence>
<dbReference type="CDD" id="cd12148">
    <property type="entry name" value="fungal_TF_MHR"/>
    <property type="match status" value="1"/>
</dbReference>
<organism evidence="6 7">
    <name type="scientific">Malassezia furfur</name>
    <name type="common">Pityriasis versicolor infection agent</name>
    <name type="synonym">Pityrosporum furfur</name>
    <dbReference type="NCBI Taxonomy" id="55194"/>
    <lineage>
        <taxon>Eukaryota</taxon>
        <taxon>Fungi</taxon>
        <taxon>Dikarya</taxon>
        <taxon>Basidiomycota</taxon>
        <taxon>Ustilaginomycotina</taxon>
        <taxon>Malasseziomycetes</taxon>
        <taxon>Malasseziales</taxon>
        <taxon>Malasseziaceae</taxon>
        <taxon>Malassezia</taxon>
    </lineage>
</organism>
<feature type="compositionally biased region" description="Low complexity" evidence="4">
    <location>
        <begin position="679"/>
        <end position="721"/>
    </location>
</feature>
<evidence type="ECO:0000256" key="4">
    <source>
        <dbReference type="SAM" id="MobiDB-lite"/>
    </source>
</evidence>
<evidence type="ECO:0000256" key="2">
    <source>
        <dbReference type="ARBA" id="ARBA00022723"/>
    </source>
</evidence>
<name>A0ABY8ETS2_MALFU</name>
<comment type="subcellular location">
    <subcellularLocation>
        <location evidence="1">Nucleus</location>
    </subcellularLocation>
</comment>
<keyword evidence="7" id="KW-1185">Reference proteome</keyword>
<protein>
    <recommendedName>
        <fullName evidence="5">Zn(2)-C6 fungal-type domain-containing protein</fullName>
    </recommendedName>
</protein>
<gene>
    <name evidence="6" type="ORF">GLX27_003680</name>
</gene>
<dbReference type="PROSITE" id="PS50048">
    <property type="entry name" value="ZN2_CY6_FUNGAL_2"/>
    <property type="match status" value="1"/>
</dbReference>
<dbReference type="SUPFAM" id="SSF57701">
    <property type="entry name" value="Zn2/Cys6 DNA-binding domain"/>
    <property type="match status" value="1"/>
</dbReference>
<dbReference type="Pfam" id="PF00172">
    <property type="entry name" value="Zn_clus"/>
    <property type="match status" value="1"/>
</dbReference>
<evidence type="ECO:0000313" key="7">
    <source>
        <dbReference type="Proteomes" id="UP000818624"/>
    </source>
</evidence>
<dbReference type="InterPro" id="IPR001138">
    <property type="entry name" value="Zn2Cys6_DnaBD"/>
</dbReference>
<dbReference type="CDD" id="cd00067">
    <property type="entry name" value="GAL4"/>
    <property type="match status" value="1"/>
</dbReference>
<proteinExistence type="predicted"/>
<dbReference type="InterPro" id="IPR050613">
    <property type="entry name" value="Sec_Metabolite_Reg"/>
</dbReference>
<evidence type="ECO:0000256" key="3">
    <source>
        <dbReference type="ARBA" id="ARBA00023242"/>
    </source>
</evidence>